<keyword evidence="5 7" id="KW-0460">Magnesium</keyword>
<dbReference type="Gene3D" id="3.40.120.10">
    <property type="entry name" value="Alpha-D-Glucose-1,6-Bisphosphate, subunit A, domain 3"/>
    <property type="match status" value="3"/>
</dbReference>
<protein>
    <submittedName>
        <fullName evidence="12">Putative phosphomannomutase</fullName>
        <ecNumber evidence="12">5.4.2.8</ecNumber>
    </submittedName>
</protein>
<evidence type="ECO:0000256" key="6">
    <source>
        <dbReference type="ARBA" id="ARBA00023235"/>
    </source>
</evidence>
<dbReference type="GO" id="GO:0000287">
    <property type="term" value="F:magnesium ion binding"/>
    <property type="evidence" value="ECO:0007669"/>
    <property type="project" value="InterPro"/>
</dbReference>
<evidence type="ECO:0000313" key="13">
    <source>
        <dbReference type="Proteomes" id="UP000246894"/>
    </source>
</evidence>
<feature type="domain" description="Alpha-D-phosphohexomutase alpha/beta/alpha" evidence="9">
    <location>
        <begin position="53"/>
        <end position="192"/>
    </location>
</feature>
<dbReference type="AlphaFoldDB" id="A0A2Z3S1J8"/>
<keyword evidence="4 7" id="KW-0479">Metal-binding</keyword>
<dbReference type="EMBL" id="CP023994">
    <property type="protein sequence ID" value="AWR22114.1"/>
    <property type="molecule type" value="Genomic_DNA"/>
</dbReference>
<dbReference type="InterPro" id="IPR005844">
    <property type="entry name" value="A-D-PHexomutase_a/b/a-I"/>
</dbReference>
<proteinExistence type="inferred from homology"/>
<evidence type="ECO:0000259" key="9">
    <source>
        <dbReference type="Pfam" id="PF02878"/>
    </source>
</evidence>
<keyword evidence="3" id="KW-0597">Phosphoprotein</keyword>
<dbReference type="Proteomes" id="UP000246894">
    <property type="component" value="Chromosome"/>
</dbReference>
<name>A0A2Z3S1J8_9MICO</name>
<dbReference type="InterPro" id="IPR005843">
    <property type="entry name" value="A-D-PHexomutase_C"/>
</dbReference>
<dbReference type="GO" id="GO:0004615">
    <property type="term" value="F:phosphomannomutase activity"/>
    <property type="evidence" value="ECO:0007669"/>
    <property type="project" value="UniProtKB-EC"/>
</dbReference>
<feature type="domain" description="Alpha-D-phosphohexomutase alpha/beta/alpha" evidence="10">
    <location>
        <begin position="230"/>
        <end position="321"/>
    </location>
</feature>
<organism evidence="12 13">
    <name type="scientific">Aurantimicrobium photophilum</name>
    <dbReference type="NCBI Taxonomy" id="1987356"/>
    <lineage>
        <taxon>Bacteria</taxon>
        <taxon>Bacillati</taxon>
        <taxon>Actinomycetota</taxon>
        <taxon>Actinomycetes</taxon>
        <taxon>Micrococcales</taxon>
        <taxon>Microbacteriaceae</taxon>
        <taxon>Aurantimicrobium</taxon>
    </lineage>
</organism>
<dbReference type="InterPro" id="IPR036900">
    <property type="entry name" value="A-D-PHexomutase_C_sf"/>
</dbReference>
<dbReference type="Pfam" id="PF02878">
    <property type="entry name" value="PGM_PMM_I"/>
    <property type="match status" value="1"/>
</dbReference>
<dbReference type="InterPro" id="IPR005845">
    <property type="entry name" value="A-D-PHexomutase_a/b/a-II"/>
</dbReference>
<dbReference type="KEGG" id="aum:AURMO_01528"/>
<dbReference type="Pfam" id="PF00408">
    <property type="entry name" value="PGM_PMM_IV"/>
    <property type="match status" value="1"/>
</dbReference>
<dbReference type="GO" id="GO:0006166">
    <property type="term" value="P:purine ribonucleoside salvage"/>
    <property type="evidence" value="ECO:0007669"/>
    <property type="project" value="TreeGrafter"/>
</dbReference>
<feature type="domain" description="Alpha-D-phosphohexomutase C-terminal" evidence="8">
    <location>
        <begin position="489"/>
        <end position="536"/>
    </location>
</feature>
<dbReference type="PANTHER" id="PTHR45745:SF1">
    <property type="entry name" value="PHOSPHOGLUCOMUTASE 2B-RELATED"/>
    <property type="match status" value="1"/>
</dbReference>
<evidence type="ECO:0000259" key="8">
    <source>
        <dbReference type="Pfam" id="PF00408"/>
    </source>
</evidence>
<dbReference type="InterPro" id="IPR016055">
    <property type="entry name" value="A-D-PHexomutase_a/b/a-I/II/III"/>
</dbReference>
<accession>A0A2Z3S1J8</accession>
<dbReference type="GO" id="GO:0008973">
    <property type="term" value="F:phosphopentomutase activity"/>
    <property type="evidence" value="ECO:0007669"/>
    <property type="project" value="TreeGrafter"/>
</dbReference>
<reference evidence="12 13" key="1">
    <citation type="submission" date="2017-10" db="EMBL/GenBank/DDBJ databases">
        <title>Genome of an Actinobacterium that displays light-enhanced growth.</title>
        <authorList>
            <person name="Maresca J.A."/>
            <person name="Hempel P."/>
            <person name="Shevchenko O."/>
            <person name="Miller K.J."/>
            <person name="Hahn M.W."/>
        </authorList>
    </citation>
    <scope>NUCLEOTIDE SEQUENCE [LARGE SCALE GENOMIC DNA]</scope>
    <source>
        <strain evidence="12 13">MWH-Mo1</strain>
    </source>
</reference>
<dbReference type="OrthoDB" id="9806956at2"/>
<dbReference type="InterPro" id="IPR016066">
    <property type="entry name" value="A-D-PHexomutase_CS"/>
</dbReference>
<keyword evidence="13" id="KW-1185">Reference proteome</keyword>
<dbReference type="SUPFAM" id="SSF53738">
    <property type="entry name" value="Phosphoglucomutase, first 3 domains"/>
    <property type="match status" value="3"/>
</dbReference>
<evidence type="ECO:0000259" key="11">
    <source>
        <dbReference type="Pfam" id="PF02880"/>
    </source>
</evidence>
<feature type="domain" description="Alpha-D-phosphohexomutase alpha/beta/alpha" evidence="11">
    <location>
        <begin position="333"/>
        <end position="442"/>
    </location>
</feature>
<evidence type="ECO:0000259" key="10">
    <source>
        <dbReference type="Pfam" id="PF02879"/>
    </source>
</evidence>
<evidence type="ECO:0000256" key="4">
    <source>
        <dbReference type="ARBA" id="ARBA00022723"/>
    </source>
</evidence>
<sequence length="563" mass="60156">MTTVNEYHSEVLAWIEQDPDLETVAELKALLKASEAGDEQAQAEISDRFSTRLSFGTAGLRGAIAAGPNRMNRVVVIQAAAGLARYLLANAHEGKTPSVVIGFDGRKNSEVFARDTAEIMSGFGVEAMLLPRMLPTPVLAFSVRELNASAGVMVTASHNPAADNGYKVYLGGDDNGSQIVSPADVHIAEQIDMVAAQMNVGELARGPFSTIPESVIDNYISQTALVAGTYASSAQPHFVYTAMHGVGYETFAAVISRAGFGTPEVVAEQNVPDATFPTVEFPNPEEPGALDLAYVLARKTNAELIVANDPDADRLAVAIPDESTAEGYRRLTGNELGALLGWRTARELGLTNKTGTLACSIVSSPALSAVAEHYGLDFRWTLTGFKWVSRVENLAFGYEEALGYLVNPGTIRDKDGISAAVALLSIVSELKSQGSTLSDHLDEFSMTFGHFASEQISLRVSDLSEIPRLMTSLRSSQPAGIGGIAVATVDDLLAGNSDFPPSDVLRFWLEDGSRIMVRPSGTEPKLKVYIDVVSREGELAQRRNDAAQRLSALAFGMKELLGL</sequence>
<dbReference type="CDD" id="cd05799">
    <property type="entry name" value="PGM2"/>
    <property type="match status" value="1"/>
</dbReference>
<evidence type="ECO:0000256" key="7">
    <source>
        <dbReference type="RuleBase" id="RU004326"/>
    </source>
</evidence>
<dbReference type="SUPFAM" id="SSF55957">
    <property type="entry name" value="Phosphoglucomutase, C-terminal domain"/>
    <property type="match status" value="1"/>
</dbReference>
<dbReference type="PROSITE" id="PS00710">
    <property type="entry name" value="PGM_PMM"/>
    <property type="match status" value="1"/>
</dbReference>
<evidence type="ECO:0000256" key="2">
    <source>
        <dbReference type="ARBA" id="ARBA00010231"/>
    </source>
</evidence>
<dbReference type="InterPro" id="IPR005846">
    <property type="entry name" value="A-D-PHexomutase_a/b/a-III"/>
</dbReference>
<dbReference type="RefSeq" id="WP_110234580.1">
    <property type="nucleotide sequence ID" value="NZ_CP023994.1"/>
</dbReference>
<dbReference type="PANTHER" id="PTHR45745">
    <property type="entry name" value="PHOSPHOMANNOMUTASE 45A"/>
    <property type="match status" value="1"/>
</dbReference>
<evidence type="ECO:0000313" key="12">
    <source>
        <dbReference type="EMBL" id="AWR22114.1"/>
    </source>
</evidence>
<evidence type="ECO:0000256" key="5">
    <source>
        <dbReference type="ARBA" id="ARBA00022842"/>
    </source>
</evidence>
<comment type="cofactor">
    <cofactor evidence="1">
        <name>Mg(2+)</name>
        <dbReference type="ChEBI" id="CHEBI:18420"/>
    </cofactor>
</comment>
<dbReference type="GO" id="GO:0005975">
    <property type="term" value="P:carbohydrate metabolic process"/>
    <property type="evidence" value="ECO:0007669"/>
    <property type="project" value="InterPro"/>
</dbReference>
<dbReference type="Gene3D" id="3.30.310.50">
    <property type="entry name" value="Alpha-D-phosphohexomutase, C-terminal domain"/>
    <property type="match status" value="1"/>
</dbReference>
<dbReference type="EC" id="5.4.2.8" evidence="12"/>
<evidence type="ECO:0000256" key="1">
    <source>
        <dbReference type="ARBA" id="ARBA00001946"/>
    </source>
</evidence>
<dbReference type="Pfam" id="PF02879">
    <property type="entry name" value="PGM_PMM_II"/>
    <property type="match status" value="1"/>
</dbReference>
<keyword evidence="6 12" id="KW-0413">Isomerase</keyword>
<comment type="similarity">
    <text evidence="2 7">Belongs to the phosphohexose mutase family.</text>
</comment>
<evidence type="ECO:0000256" key="3">
    <source>
        <dbReference type="ARBA" id="ARBA00022553"/>
    </source>
</evidence>
<dbReference type="Pfam" id="PF02880">
    <property type="entry name" value="PGM_PMM_III"/>
    <property type="match status" value="1"/>
</dbReference>
<gene>
    <name evidence="12" type="ORF">AURMO_01528</name>
</gene>